<dbReference type="PANTHER" id="PTHR39323:SF1">
    <property type="entry name" value="BLR1149 PROTEIN"/>
    <property type="match status" value="1"/>
</dbReference>
<dbReference type="NCBIfam" id="TIGR04123">
    <property type="entry name" value="P_estr_lig_assc"/>
    <property type="match status" value="1"/>
</dbReference>
<dbReference type="EMBL" id="FZOK01000011">
    <property type="protein sequence ID" value="SNS50732.1"/>
    <property type="molecule type" value="Genomic_DNA"/>
</dbReference>
<name>A0A239F3I8_9BACT</name>
<sequence length="251" mass="28755">MYNTNSSRNVYFYEKSFYKFVLVIETDMPNLSKQENILKVVIEELGELCFLPEKALVLPEHKALLLADPHFGKAGHFRKAGVPISELLHDEDLSRISKLIVDSQAESVYFLGDLFHSDLNESWWAIEAFIDQFSETNFHLIKGNHDILPPACYQSGKWEIHEEPLTLGVYLLSHEPLEDFPRDKINICGHIHPGISLRGKGRQKVTLPCFFYSERRLIMPAFGRFTGLVAMPCTKSDQAYVIADEKVIRVN</sequence>
<reference evidence="3" key="1">
    <citation type="submission" date="2017-06" db="EMBL/GenBank/DDBJ databases">
        <authorList>
            <person name="Varghese N."/>
            <person name="Submissions S."/>
        </authorList>
    </citation>
    <scope>NUCLEOTIDE SEQUENCE [LARGE SCALE GENOMIC DNA]</scope>
    <source>
        <strain evidence="3">5C</strain>
    </source>
</reference>
<dbReference type="InterPro" id="IPR029052">
    <property type="entry name" value="Metallo-depent_PP-like"/>
</dbReference>
<dbReference type="PANTHER" id="PTHR39323">
    <property type="entry name" value="BLR1149 PROTEIN"/>
    <property type="match status" value="1"/>
</dbReference>
<dbReference type="InterPro" id="IPR026336">
    <property type="entry name" value="PdeM-like"/>
</dbReference>
<organism evidence="2 3">
    <name type="scientific">Belliella buryatensis</name>
    <dbReference type="NCBI Taxonomy" id="1500549"/>
    <lineage>
        <taxon>Bacteria</taxon>
        <taxon>Pseudomonadati</taxon>
        <taxon>Bacteroidota</taxon>
        <taxon>Cytophagia</taxon>
        <taxon>Cytophagales</taxon>
        <taxon>Cyclobacteriaceae</taxon>
        <taxon>Belliella</taxon>
    </lineage>
</organism>
<dbReference type="SUPFAM" id="SSF56300">
    <property type="entry name" value="Metallo-dependent phosphatases"/>
    <property type="match status" value="1"/>
</dbReference>
<dbReference type="GO" id="GO:0016787">
    <property type="term" value="F:hydrolase activity"/>
    <property type="evidence" value="ECO:0007669"/>
    <property type="project" value="InterPro"/>
</dbReference>
<evidence type="ECO:0000259" key="1">
    <source>
        <dbReference type="Pfam" id="PF00149"/>
    </source>
</evidence>
<gene>
    <name evidence="2" type="ORF">SAMN06295967_11163</name>
</gene>
<dbReference type="InterPro" id="IPR004843">
    <property type="entry name" value="Calcineurin-like_PHP"/>
</dbReference>
<accession>A0A239F3I8</accession>
<feature type="domain" description="Calcineurin-like phosphoesterase" evidence="1">
    <location>
        <begin position="64"/>
        <end position="154"/>
    </location>
</feature>
<proteinExistence type="predicted"/>
<keyword evidence="3" id="KW-1185">Reference proteome</keyword>
<dbReference type="Pfam" id="PF00149">
    <property type="entry name" value="Metallophos"/>
    <property type="match status" value="1"/>
</dbReference>
<evidence type="ECO:0000313" key="2">
    <source>
        <dbReference type="EMBL" id="SNS50732.1"/>
    </source>
</evidence>
<protein>
    <submittedName>
        <fullName evidence="2">Putative phosphoesterase</fullName>
    </submittedName>
</protein>
<dbReference type="Proteomes" id="UP000198480">
    <property type="component" value="Unassembled WGS sequence"/>
</dbReference>
<evidence type="ECO:0000313" key="3">
    <source>
        <dbReference type="Proteomes" id="UP000198480"/>
    </source>
</evidence>
<dbReference type="AlphaFoldDB" id="A0A239F3I8"/>
<dbReference type="Gene3D" id="3.60.21.10">
    <property type="match status" value="1"/>
</dbReference>